<gene>
    <name evidence="2" type="ORF">SAMN04488055_1711</name>
</gene>
<evidence type="ECO:0000313" key="2">
    <source>
        <dbReference type="EMBL" id="SIN84195.1"/>
    </source>
</evidence>
<proteinExistence type="predicted"/>
<name>A0A1N6EMG3_9BACT</name>
<keyword evidence="1" id="KW-0812">Transmembrane</keyword>
<dbReference type="EMBL" id="FSRA01000001">
    <property type="protein sequence ID" value="SIN84195.1"/>
    <property type="molecule type" value="Genomic_DNA"/>
</dbReference>
<evidence type="ECO:0008006" key="4">
    <source>
        <dbReference type="Google" id="ProtNLM"/>
    </source>
</evidence>
<dbReference type="Proteomes" id="UP000185003">
    <property type="component" value="Unassembled WGS sequence"/>
</dbReference>
<dbReference type="RefSeq" id="WP_074238833.1">
    <property type="nucleotide sequence ID" value="NZ_FSRA01000001.1"/>
</dbReference>
<organism evidence="2 3">
    <name type="scientific">Chitinophaga niabensis</name>
    <dbReference type="NCBI Taxonomy" id="536979"/>
    <lineage>
        <taxon>Bacteria</taxon>
        <taxon>Pseudomonadati</taxon>
        <taxon>Bacteroidota</taxon>
        <taxon>Chitinophagia</taxon>
        <taxon>Chitinophagales</taxon>
        <taxon>Chitinophagaceae</taxon>
        <taxon>Chitinophaga</taxon>
    </lineage>
</organism>
<keyword evidence="1" id="KW-1133">Transmembrane helix</keyword>
<sequence length="55" mass="5819">MKNYAYFLLAILAVSLSSCEIVGGIFKAGVWVGILAVAAVAGLIIFLFTRGRGKE</sequence>
<dbReference type="PROSITE" id="PS51257">
    <property type="entry name" value="PROKAR_LIPOPROTEIN"/>
    <property type="match status" value="1"/>
</dbReference>
<protein>
    <recommendedName>
        <fullName evidence="4">Phosphatidate cytidylyltransferase</fullName>
    </recommendedName>
</protein>
<reference evidence="2 3" key="1">
    <citation type="submission" date="2016-11" db="EMBL/GenBank/DDBJ databases">
        <authorList>
            <person name="Jaros S."/>
            <person name="Januszkiewicz K."/>
            <person name="Wedrychowicz H."/>
        </authorList>
    </citation>
    <scope>NUCLEOTIDE SEQUENCE [LARGE SCALE GENOMIC DNA]</scope>
    <source>
        <strain evidence="2 3">DSM 24787</strain>
    </source>
</reference>
<keyword evidence="3" id="KW-1185">Reference proteome</keyword>
<accession>A0A1N6EMG3</accession>
<evidence type="ECO:0000256" key="1">
    <source>
        <dbReference type="SAM" id="Phobius"/>
    </source>
</evidence>
<feature type="transmembrane region" description="Helical" evidence="1">
    <location>
        <begin position="29"/>
        <end position="49"/>
    </location>
</feature>
<keyword evidence="1" id="KW-0472">Membrane</keyword>
<evidence type="ECO:0000313" key="3">
    <source>
        <dbReference type="Proteomes" id="UP000185003"/>
    </source>
</evidence>
<dbReference type="AlphaFoldDB" id="A0A1N6EMG3"/>